<dbReference type="EMBL" id="BKCJ011306798">
    <property type="protein sequence ID" value="GFD18323.1"/>
    <property type="molecule type" value="Genomic_DNA"/>
</dbReference>
<comment type="caution">
    <text evidence="1">The sequence shown here is derived from an EMBL/GenBank/DDBJ whole genome shotgun (WGS) entry which is preliminary data.</text>
</comment>
<sequence length="47" mass="5231">PQPQSQPQRGRLCAGAQHSDIYYRGCGARCAYRALLHPHVPGSFQNH</sequence>
<protein>
    <submittedName>
        <fullName evidence="1">Uncharacterized protein</fullName>
    </submittedName>
</protein>
<proteinExistence type="predicted"/>
<accession>A0A699U8L3</accession>
<organism evidence="1">
    <name type="scientific">Tanacetum cinerariifolium</name>
    <name type="common">Dalmatian daisy</name>
    <name type="synonym">Chrysanthemum cinerariifolium</name>
    <dbReference type="NCBI Taxonomy" id="118510"/>
    <lineage>
        <taxon>Eukaryota</taxon>
        <taxon>Viridiplantae</taxon>
        <taxon>Streptophyta</taxon>
        <taxon>Embryophyta</taxon>
        <taxon>Tracheophyta</taxon>
        <taxon>Spermatophyta</taxon>
        <taxon>Magnoliopsida</taxon>
        <taxon>eudicotyledons</taxon>
        <taxon>Gunneridae</taxon>
        <taxon>Pentapetalae</taxon>
        <taxon>asterids</taxon>
        <taxon>campanulids</taxon>
        <taxon>Asterales</taxon>
        <taxon>Asteraceae</taxon>
        <taxon>Asteroideae</taxon>
        <taxon>Anthemideae</taxon>
        <taxon>Anthemidinae</taxon>
        <taxon>Tanacetum</taxon>
    </lineage>
</organism>
<gene>
    <name evidence="1" type="ORF">Tci_890292</name>
</gene>
<dbReference type="AlphaFoldDB" id="A0A699U8L3"/>
<feature type="non-terminal residue" evidence="1">
    <location>
        <position position="1"/>
    </location>
</feature>
<evidence type="ECO:0000313" key="1">
    <source>
        <dbReference type="EMBL" id="GFD18323.1"/>
    </source>
</evidence>
<reference evidence="1" key="1">
    <citation type="journal article" date="2019" name="Sci. Rep.">
        <title>Draft genome of Tanacetum cinerariifolium, the natural source of mosquito coil.</title>
        <authorList>
            <person name="Yamashiro T."/>
            <person name="Shiraishi A."/>
            <person name="Satake H."/>
            <person name="Nakayama K."/>
        </authorList>
    </citation>
    <scope>NUCLEOTIDE SEQUENCE</scope>
</reference>
<name>A0A699U8L3_TANCI</name>